<accession>A0A645ADJ4</accession>
<feature type="domain" description="CzcB-like C-terminal circularly permuted SH3-like" evidence="2">
    <location>
        <begin position="61"/>
        <end position="122"/>
    </location>
</feature>
<dbReference type="GO" id="GO:0060003">
    <property type="term" value="P:copper ion export"/>
    <property type="evidence" value="ECO:0007669"/>
    <property type="project" value="TreeGrafter"/>
</dbReference>
<dbReference type="GO" id="GO:0015679">
    <property type="term" value="P:plasma membrane copper ion transport"/>
    <property type="evidence" value="ECO:0007669"/>
    <property type="project" value="TreeGrafter"/>
</dbReference>
<dbReference type="AlphaFoldDB" id="A0A645ADJ4"/>
<protein>
    <recommendedName>
        <fullName evidence="2">CzcB-like C-terminal circularly permuted SH3-like domain-containing protein</fullName>
    </recommendedName>
</protein>
<dbReference type="PANTHER" id="PTHR30097">
    <property type="entry name" value="CATION EFFLUX SYSTEM PROTEIN CUSB"/>
    <property type="match status" value="1"/>
</dbReference>
<dbReference type="EMBL" id="VSSQ01013262">
    <property type="protein sequence ID" value="MPM51097.1"/>
    <property type="molecule type" value="Genomic_DNA"/>
</dbReference>
<name>A0A645ADJ4_9ZZZZ</name>
<gene>
    <name evidence="3" type="ORF">SDC9_97843</name>
</gene>
<keyword evidence="1" id="KW-0813">Transport</keyword>
<dbReference type="PANTHER" id="PTHR30097:SF4">
    <property type="entry name" value="SLR6042 PROTEIN"/>
    <property type="match status" value="1"/>
</dbReference>
<evidence type="ECO:0000313" key="3">
    <source>
        <dbReference type="EMBL" id="MPM51097.1"/>
    </source>
</evidence>
<sequence length="138" mass="15065">MENKATYTLEELNGRVVSFGKSADTGNPLLPVLFQVDNRAGFIPGSFIEMFIRTQAGEEVLTVANEAVVEEMGNYFVYVQLTPELFEKRLVKRGRTDGLRTEITTGVSEAERVVSKGAILVKLAQAAGAIDVHSGHVH</sequence>
<dbReference type="InterPro" id="IPR058649">
    <property type="entry name" value="CzcB_C"/>
</dbReference>
<dbReference type="Pfam" id="PF25975">
    <property type="entry name" value="CzcB_C"/>
    <property type="match status" value="1"/>
</dbReference>
<evidence type="ECO:0000259" key="2">
    <source>
        <dbReference type="Pfam" id="PF25975"/>
    </source>
</evidence>
<dbReference type="GO" id="GO:0030313">
    <property type="term" value="C:cell envelope"/>
    <property type="evidence" value="ECO:0007669"/>
    <property type="project" value="TreeGrafter"/>
</dbReference>
<evidence type="ECO:0000256" key="1">
    <source>
        <dbReference type="ARBA" id="ARBA00022448"/>
    </source>
</evidence>
<reference evidence="3" key="1">
    <citation type="submission" date="2019-08" db="EMBL/GenBank/DDBJ databases">
        <authorList>
            <person name="Kucharzyk K."/>
            <person name="Murdoch R.W."/>
            <person name="Higgins S."/>
            <person name="Loffler F."/>
        </authorList>
    </citation>
    <scope>NUCLEOTIDE SEQUENCE</scope>
</reference>
<dbReference type="InterPro" id="IPR051909">
    <property type="entry name" value="MFP_Cation_Efflux"/>
</dbReference>
<organism evidence="3">
    <name type="scientific">bioreactor metagenome</name>
    <dbReference type="NCBI Taxonomy" id="1076179"/>
    <lineage>
        <taxon>unclassified sequences</taxon>
        <taxon>metagenomes</taxon>
        <taxon>ecological metagenomes</taxon>
    </lineage>
</organism>
<dbReference type="Gene3D" id="2.40.420.20">
    <property type="match status" value="1"/>
</dbReference>
<comment type="caution">
    <text evidence="3">The sequence shown here is derived from an EMBL/GenBank/DDBJ whole genome shotgun (WGS) entry which is preliminary data.</text>
</comment>
<proteinExistence type="predicted"/>